<name>A0ABZ0L0F7_9BACL</name>
<feature type="transmembrane region" description="Helical" evidence="1">
    <location>
        <begin position="7"/>
        <end position="32"/>
    </location>
</feature>
<proteinExistence type="predicted"/>
<reference evidence="3 4" key="1">
    <citation type="submission" date="2023-01" db="EMBL/GenBank/DDBJ databases">
        <title>Sporosarcina sp. nov., isolated from Korean tranditional fermented seafood 'Jeotgal'.</title>
        <authorList>
            <person name="Yang A.-I."/>
        </authorList>
    </citation>
    <scope>NUCLEOTIDE SEQUENCE [LARGE SCALE GENOMIC DNA]</scope>
    <source>
        <strain evidence="3 4">B2O-1</strain>
    </source>
</reference>
<evidence type="ECO:0000259" key="2">
    <source>
        <dbReference type="Pfam" id="PF03707"/>
    </source>
</evidence>
<keyword evidence="1" id="KW-0472">Membrane</keyword>
<dbReference type="InterPro" id="IPR005330">
    <property type="entry name" value="MHYT_dom"/>
</dbReference>
<accession>A0ABZ0L0F7</accession>
<dbReference type="RefSeq" id="WP_323693268.1">
    <property type="nucleotide sequence ID" value="NZ_CP116341.1"/>
</dbReference>
<keyword evidence="1" id="KW-0812">Transmembrane</keyword>
<feature type="transmembrane region" description="Helical" evidence="1">
    <location>
        <begin position="52"/>
        <end position="80"/>
    </location>
</feature>
<sequence length="88" mass="10008">MKCILQALAISFMIHVIYVVSTLSLGFIKTLIYRPDIETAWKQTDTLQSSVAFGVAFSPYIIVLSFVCVFLVCWAALFIIQKRRRGFV</sequence>
<dbReference type="Proteomes" id="UP001303532">
    <property type="component" value="Chromosome"/>
</dbReference>
<keyword evidence="4" id="KW-1185">Reference proteome</keyword>
<dbReference type="Pfam" id="PF03707">
    <property type="entry name" value="MHYT"/>
    <property type="match status" value="1"/>
</dbReference>
<keyword evidence="1" id="KW-1133">Transmembrane helix</keyword>
<gene>
    <name evidence="3" type="ORF">PGH26_06960</name>
</gene>
<feature type="domain" description="MHYT" evidence="2">
    <location>
        <begin position="51"/>
        <end position="86"/>
    </location>
</feature>
<dbReference type="EMBL" id="CP116341">
    <property type="protein sequence ID" value="WOV85670.1"/>
    <property type="molecule type" value="Genomic_DNA"/>
</dbReference>
<evidence type="ECO:0000256" key="1">
    <source>
        <dbReference type="SAM" id="Phobius"/>
    </source>
</evidence>
<evidence type="ECO:0000313" key="4">
    <source>
        <dbReference type="Proteomes" id="UP001303532"/>
    </source>
</evidence>
<organism evidence="3 4">
    <name type="scientific">Sporosarcina jeotgali</name>
    <dbReference type="NCBI Taxonomy" id="3020056"/>
    <lineage>
        <taxon>Bacteria</taxon>
        <taxon>Bacillati</taxon>
        <taxon>Bacillota</taxon>
        <taxon>Bacilli</taxon>
        <taxon>Bacillales</taxon>
        <taxon>Caryophanaceae</taxon>
        <taxon>Sporosarcina</taxon>
    </lineage>
</organism>
<protein>
    <recommendedName>
        <fullName evidence="2">MHYT domain-containing protein</fullName>
    </recommendedName>
</protein>
<evidence type="ECO:0000313" key="3">
    <source>
        <dbReference type="EMBL" id="WOV85670.1"/>
    </source>
</evidence>